<dbReference type="SMART" id="SM00100">
    <property type="entry name" value="cNMP"/>
    <property type="match status" value="1"/>
</dbReference>
<dbReference type="NCBIfam" id="NF041163">
    <property type="entry name" value="encap_f2b"/>
    <property type="match status" value="1"/>
</dbReference>
<dbReference type="EMBL" id="WUTW01000003">
    <property type="protein sequence ID" value="MXQ66044.1"/>
    <property type="molecule type" value="Genomic_DNA"/>
</dbReference>
<dbReference type="Pfam" id="PF00027">
    <property type="entry name" value="cNMP_binding"/>
    <property type="match status" value="1"/>
</dbReference>
<evidence type="ECO:0000313" key="2">
    <source>
        <dbReference type="EMBL" id="MXQ66044.1"/>
    </source>
</evidence>
<dbReference type="Pfam" id="PF19307">
    <property type="entry name" value="SrpI-like"/>
    <property type="match status" value="1"/>
</dbReference>
<dbReference type="CDD" id="cd00038">
    <property type="entry name" value="CAP_ED"/>
    <property type="match status" value="1"/>
</dbReference>
<dbReference type="PANTHER" id="PTHR24567:SF74">
    <property type="entry name" value="HTH-TYPE TRANSCRIPTIONAL REGULATOR ARCR"/>
    <property type="match status" value="1"/>
</dbReference>
<dbReference type="InterPro" id="IPR014710">
    <property type="entry name" value="RmlC-like_jellyroll"/>
</dbReference>
<organism evidence="2 3">
    <name type="scientific">Actinomadura rayongensis</name>
    <dbReference type="NCBI Taxonomy" id="1429076"/>
    <lineage>
        <taxon>Bacteria</taxon>
        <taxon>Bacillati</taxon>
        <taxon>Actinomycetota</taxon>
        <taxon>Actinomycetes</taxon>
        <taxon>Streptosporangiales</taxon>
        <taxon>Thermomonosporaceae</taxon>
        <taxon>Actinomadura</taxon>
    </lineage>
</organism>
<feature type="domain" description="Cyclic nucleotide-binding" evidence="1">
    <location>
        <begin position="87"/>
        <end position="193"/>
    </location>
</feature>
<reference evidence="2 3" key="1">
    <citation type="submission" date="2019-12" db="EMBL/GenBank/DDBJ databases">
        <title>Nocardia macrotermitis sp. nov. and Nocardia aurantia sp. nov., isolated from the gut of the fungus growing-termite Macrotermes natalensis.</title>
        <authorList>
            <person name="Christine B."/>
            <person name="Rene B."/>
        </authorList>
    </citation>
    <scope>NUCLEOTIDE SEQUENCE [LARGE SCALE GENOMIC DNA]</scope>
    <source>
        <strain evidence="2 3">DSM 102126</strain>
    </source>
</reference>
<dbReference type="SUPFAM" id="SSF51206">
    <property type="entry name" value="cAMP-binding domain-like"/>
    <property type="match status" value="1"/>
</dbReference>
<comment type="caution">
    <text evidence="2">The sequence shown here is derived from an EMBL/GenBank/DDBJ whole genome shotgun (WGS) entry which is preliminary data.</text>
</comment>
<evidence type="ECO:0000259" key="1">
    <source>
        <dbReference type="PROSITE" id="PS50042"/>
    </source>
</evidence>
<dbReference type="InterPro" id="IPR050397">
    <property type="entry name" value="Env_Response_Regulators"/>
</dbReference>
<keyword evidence="3" id="KW-1185">Reference proteome</keyword>
<evidence type="ECO:0000313" key="3">
    <source>
        <dbReference type="Proteomes" id="UP000431901"/>
    </source>
</evidence>
<protein>
    <submittedName>
        <fullName evidence="2">Cyclic nucleotide-binding domain-containing protein</fullName>
    </submittedName>
</protein>
<dbReference type="OrthoDB" id="181419at2"/>
<dbReference type="InterPro" id="IPR049817">
    <property type="entry name" value="Encap_f2b"/>
</dbReference>
<accession>A0A6I4WGC2</accession>
<dbReference type="GO" id="GO:0005829">
    <property type="term" value="C:cytosol"/>
    <property type="evidence" value="ECO:0007669"/>
    <property type="project" value="TreeGrafter"/>
</dbReference>
<proteinExistence type="predicted"/>
<dbReference type="InterPro" id="IPR018490">
    <property type="entry name" value="cNMP-bd_dom_sf"/>
</dbReference>
<name>A0A6I4WGC2_9ACTN</name>
<gene>
    <name evidence="2" type="ORF">GQ466_18660</name>
</gene>
<dbReference type="GO" id="GO:0003700">
    <property type="term" value="F:DNA-binding transcription factor activity"/>
    <property type="evidence" value="ECO:0007669"/>
    <property type="project" value="TreeGrafter"/>
</dbReference>
<dbReference type="PANTHER" id="PTHR24567">
    <property type="entry name" value="CRP FAMILY TRANSCRIPTIONAL REGULATORY PROTEIN"/>
    <property type="match status" value="1"/>
</dbReference>
<dbReference type="AlphaFoldDB" id="A0A6I4WGC2"/>
<dbReference type="Proteomes" id="UP000431901">
    <property type="component" value="Unassembled WGS sequence"/>
</dbReference>
<dbReference type="PROSITE" id="PS50042">
    <property type="entry name" value="CNMP_BINDING_3"/>
    <property type="match status" value="1"/>
</dbReference>
<dbReference type="InterPro" id="IPR045641">
    <property type="entry name" value="SrpI-like"/>
</dbReference>
<dbReference type="RefSeq" id="WP_161104238.1">
    <property type="nucleotide sequence ID" value="NZ_JBHLYI010000004.1"/>
</dbReference>
<sequence length="458" mass="50098">MPETAERLSLSTSAARKLATTTKTVPQSQNITPRWLLRLLPWIEARGGSYRVNRRLAYQLGDGLVTFVATGAAIRVIPAELTELPALRDLDDPEILSALADRFVQRELAPGEVIARRGDPVEEIVLVAHGKVGRIGTGPYGAETDLGVLADGRFAGDELLLGTETAWASTVTALTPTTVLTLSRSALAELTGRHDGLRAHLEAVRDRPLPPSNWQGEAEIDLASGHTGEVELPGTFVDYDAGPREYELGVAQTRLRIHTRVADLYNGPMDQTQQQVRLTIEALRERQEHDLINNRDFGLLHNADLRQRISTRTGPPTPDDLDELLARRRKSRFFLAHPKTIAAFGRECTRRGVYPEPVVHEGRAVQAWRGVPIFPSDKIPISPGGTSSILVLRTGEEDQGVVGLHRTGIADEVEPGLSVRFMGVDDRAILSYLVSAYYSAAVLVPDALGVLENVEIAR</sequence>
<dbReference type="Gene3D" id="2.60.120.10">
    <property type="entry name" value="Jelly Rolls"/>
    <property type="match status" value="1"/>
</dbReference>
<dbReference type="InterPro" id="IPR000595">
    <property type="entry name" value="cNMP-bd_dom"/>
</dbReference>